<comment type="caution">
    <text evidence="1">The sequence shown here is derived from an EMBL/GenBank/DDBJ whole genome shotgun (WGS) entry which is preliminary data.</text>
</comment>
<reference evidence="1" key="1">
    <citation type="journal article" date="2023" name="Insect Mol. Biol.">
        <title>Genome sequencing provides insights into the evolution of gene families encoding plant cell wall-degrading enzymes in longhorned beetles.</title>
        <authorList>
            <person name="Shin N.R."/>
            <person name="Okamura Y."/>
            <person name="Kirsch R."/>
            <person name="Pauchet Y."/>
        </authorList>
    </citation>
    <scope>NUCLEOTIDE SEQUENCE</scope>
    <source>
        <strain evidence="1">MMC_N1</strain>
    </source>
</reference>
<sequence length="134" mass="14946">MVQILTNIGIGEIGICKFWKGALSGVREIMGLFTYGLKKVAMSVKGLFSYLHYHSNNGMELDNTNDYLSPYCHTQTGIHYLIVSVVLAYVVEPDSYGIIKSVTGTGTRVPTNVQNVVTHNYLSMSIWKRVLVKK</sequence>
<proteinExistence type="predicted"/>
<dbReference type="Proteomes" id="UP001162164">
    <property type="component" value="Unassembled WGS sequence"/>
</dbReference>
<name>A0ABQ9J7M7_9CUCU</name>
<accession>A0ABQ9J7M7</accession>
<evidence type="ECO:0000313" key="2">
    <source>
        <dbReference type="Proteomes" id="UP001162164"/>
    </source>
</evidence>
<gene>
    <name evidence="1" type="ORF">NQ317_004709</name>
</gene>
<protein>
    <submittedName>
        <fullName evidence="1">Uncharacterized protein</fullName>
    </submittedName>
</protein>
<keyword evidence="2" id="KW-1185">Reference proteome</keyword>
<organism evidence="1 2">
    <name type="scientific">Molorchus minor</name>
    <dbReference type="NCBI Taxonomy" id="1323400"/>
    <lineage>
        <taxon>Eukaryota</taxon>
        <taxon>Metazoa</taxon>
        <taxon>Ecdysozoa</taxon>
        <taxon>Arthropoda</taxon>
        <taxon>Hexapoda</taxon>
        <taxon>Insecta</taxon>
        <taxon>Pterygota</taxon>
        <taxon>Neoptera</taxon>
        <taxon>Endopterygota</taxon>
        <taxon>Coleoptera</taxon>
        <taxon>Polyphaga</taxon>
        <taxon>Cucujiformia</taxon>
        <taxon>Chrysomeloidea</taxon>
        <taxon>Cerambycidae</taxon>
        <taxon>Lamiinae</taxon>
        <taxon>Monochamini</taxon>
        <taxon>Molorchus</taxon>
    </lineage>
</organism>
<dbReference type="EMBL" id="JAPWTJ010001091">
    <property type="protein sequence ID" value="KAJ8973874.1"/>
    <property type="molecule type" value="Genomic_DNA"/>
</dbReference>
<evidence type="ECO:0000313" key="1">
    <source>
        <dbReference type="EMBL" id="KAJ8973874.1"/>
    </source>
</evidence>